<comment type="caution">
    <text evidence="1">The sequence shown here is derived from an EMBL/GenBank/DDBJ whole genome shotgun (WGS) entry which is preliminary data.</text>
</comment>
<keyword evidence="2" id="KW-1185">Reference proteome</keyword>
<gene>
    <name evidence="1" type="ORF">C6P61_17295</name>
</gene>
<dbReference type="Proteomes" id="UP000238326">
    <property type="component" value="Unassembled WGS sequence"/>
</dbReference>
<protein>
    <submittedName>
        <fullName evidence="1">Uncharacterized protein</fullName>
    </submittedName>
</protein>
<dbReference type="EMBL" id="PVLR01000082">
    <property type="protein sequence ID" value="PRD67268.1"/>
    <property type="molecule type" value="Genomic_DNA"/>
</dbReference>
<dbReference type="RefSeq" id="WP_146115095.1">
    <property type="nucleotide sequence ID" value="NZ_PVLR01000082.1"/>
</dbReference>
<organism evidence="1 2">
    <name type="scientific">Malikia spinosa</name>
    <dbReference type="NCBI Taxonomy" id="86180"/>
    <lineage>
        <taxon>Bacteria</taxon>
        <taxon>Pseudomonadati</taxon>
        <taxon>Pseudomonadota</taxon>
        <taxon>Betaproteobacteria</taxon>
        <taxon>Burkholderiales</taxon>
        <taxon>Comamonadaceae</taxon>
        <taxon>Malikia</taxon>
    </lineage>
</organism>
<evidence type="ECO:0000313" key="2">
    <source>
        <dbReference type="Proteomes" id="UP000238326"/>
    </source>
</evidence>
<dbReference type="OrthoDB" id="3192583at2"/>
<name>A0A2S9KA06_9BURK</name>
<sequence length="100" mass="11363">MKRMIEGKSYNTETAEEVCDIPCQYYGNDFRHHNTKLYITRNGTFFLAGKGGAASVWGERIANELRAGEGIRVLSQSEARAYMEQADCDEEDYKRVGLET</sequence>
<evidence type="ECO:0000313" key="1">
    <source>
        <dbReference type="EMBL" id="PRD67268.1"/>
    </source>
</evidence>
<dbReference type="AlphaFoldDB" id="A0A2S9KA06"/>
<proteinExistence type="predicted"/>
<accession>A0A2S9KA06</accession>
<reference evidence="1 2" key="1">
    <citation type="submission" date="2018-03" db="EMBL/GenBank/DDBJ databases">
        <title>Comparative genomics illustrates the genes involved in a hyperalkaliphilic mechanisms of Serpentinomonas isolated from highly-alkaline calcium-rich serpentinized springs.</title>
        <authorList>
            <person name="Suzuki S."/>
            <person name="Ishii S."/>
            <person name="Walworth N."/>
            <person name="Bird L."/>
            <person name="Kuenen J.G."/>
            <person name="Nealson K.H."/>
        </authorList>
    </citation>
    <scope>NUCLEOTIDE SEQUENCE [LARGE SCALE GENOMIC DNA]</scope>
    <source>
        <strain evidence="1 2">83</strain>
    </source>
</reference>